<proteinExistence type="predicted"/>
<evidence type="ECO:0008006" key="2">
    <source>
        <dbReference type="Google" id="ProtNLM"/>
    </source>
</evidence>
<evidence type="ECO:0000313" key="1">
    <source>
        <dbReference type="EMBL" id="CAD8383043.1"/>
    </source>
</evidence>
<protein>
    <recommendedName>
        <fullName evidence="2">C3H1-type domain-containing protein</fullName>
    </recommendedName>
</protein>
<gene>
    <name evidence="1" type="ORF">PBAH0796_LOCUS26731</name>
</gene>
<organism evidence="1">
    <name type="scientific">Pyrodinium bahamense</name>
    <dbReference type="NCBI Taxonomy" id="73915"/>
    <lineage>
        <taxon>Eukaryota</taxon>
        <taxon>Sar</taxon>
        <taxon>Alveolata</taxon>
        <taxon>Dinophyceae</taxon>
        <taxon>Gonyaulacales</taxon>
        <taxon>Pyrocystaceae</taxon>
        <taxon>Pyrodinium</taxon>
    </lineage>
</organism>
<dbReference type="EMBL" id="HBEG01043830">
    <property type="protein sequence ID" value="CAD8383043.1"/>
    <property type="molecule type" value="Transcribed_RNA"/>
</dbReference>
<accession>A0A7S0B4I7</accession>
<sequence>MGPPKVSLDQPAFLACVGGRVQLQMGEPWSLPARLDWKEVESPATGRVSLVNQLESTMPASQDDLLMHKMAEWGWTEPTTIWGEDRNQTESGRVCKLELDRTMKKSSSLPQSDIDCEWSSEATSQGRGLSSEEFCSNSTAASTIASAGNVSSLSECTAKLDRCRLIEQLCITLEVDRDRFEDADAEALLDLVPTGTKGELLSVGSLLHNMESRTCRPCVFWFQNLCNKDFYCTYCHIVHDGQKKKKIRASKSTRRRVRQQAKLTDEGGYIFNLSL</sequence>
<reference evidence="1" key="1">
    <citation type="submission" date="2021-01" db="EMBL/GenBank/DDBJ databases">
        <authorList>
            <person name="Corre E."/>
            <person name="Pelletier E."/>
            <person name="Niang G."/>
            <person name="Scheremetjew M."/>
            <person name="Finn R."/>
            <person name="Kale V."/>
            <person name="Holt S."/>
            <person name="Cochrane G."/>
            <person name="Meng A."/>
            <person name="Brown T."/>
            <person name="Cohen L."/>
        </authorList>
    </citation>
    <scope>NUCLEOTIDE SEQUENCE</scope>
    <source>
        <strain evidence="1">Pbaha01</strain>
    </source>
</reference>
<dbReference type="AlphaFoldDB" id="A0A7S0B4I7"/>
<name>A0A7S0B4I7_9DINO</name>